<dbReference type="Proteomes" id="UP000085678">
    <property type="component" value="Unplaced"/>
</dbReference>
<dbReference type="RefSeq" id="XP_023932476.1">
    <property type="nucleotide sequence ID" value="XM_024076708.1"/>
</dbReference>
<dbReference type="KEGG" id="lak:112042325"/>
<name>A0A2R2MQF4_LINAN</name>
<proteinExistence type="predicted"/>
<dbReference type="GeneID" id="112042325"/>
<organism evidence="1 2">
    <name type="scientific">Lingula anatina</name>
    <name type="common">Brachiopod</name>
    <name type="synonym">Lingula unguis</name>
    <dbReference type="NCBI Taxonomy" id="7574"/>
    <lineage>
        <taxon>Eukaryota</taxon>
        <taxon>Metazoa</taxon>
        <taxon>Spiralia</taxon>
        <taxon>Lophotrochozoa</taxon>
        <taxon>Brachiopoda</taxon>
        <taxon>Linguliformea</taxon>
        <taxon>Lingulata</taxon>
        <taxon>Lingulida</taxon>
        <taxon>Linguloidea</taxon>
        <taxon>Lingulidae</taxon>
        <taxon>Lingula</taxon>
    </lineage>
</organism>
<reference evidence="2" key="1">
    <citation type="submission" date="2025-08" db="UniProtKB">
        <authorList>
            <consortium name="RefSeq"/>
        </authorList>
    </citation>
    <scope>IDENTIFICATION</scope>
    <source>
        <tissue evidence="2">Gonads</tissue>
    </source>
</reference>
<evidence type="ECO:0000313" key="1">
    <source>
        <dbReference type="Proteomes" id="UP000085678"/>
    </source>
</evidence>
<sequence>MSLDYEDREFITPAAWQKGELPHIPTVVRNKVSAKRIDRKIRVVCRASHSQNDPGSLDNNGGDVLNAVDGQTAVPTQKGSRYTFIDIEKDLQMFDVEYDFDAEDEPDVIPPPPLKLSRNQKAYVDACQLLRVAPCKMILKTIDGEAITIRNRALGSHGLKALCVALVSRVGGW</sequence>
<dbReference type="InParanoid" id="A0A2R2MQF4"/>
<accession>A0A2R2MQF4</accession>
<gene>
    <name evidence="2" type="primary">LOC112042325</name>
</gene>
<keyword evidence="1" id="KW-1185">Reference proteome</keyword>
<evidence type="ECO:0000313" key="2">
    <source>
        <dbReference type="RefSeq" id="XP_023932476.1"/>
    </source>
</evidence>
<protein>
    <submittedName>
        <fullName evidence="2">Uncharacterized protein LOC112042325</fullName>
    </submittedName>
</protein>
<dbReference type="AlphaFoldDB" id="A0A2R2MQF4"/>